<evidence type="ECO:0000313" key="9">
    <source>
        <dbReference type="EMBL" id="SDU33361.1"/>
    </source>
</evidence>
<organism evidence="9 10">
    <name type="scientific">Pseudomonas pohangensis</name>
    <dbReference type="NCBI Taxonomy" id="364197"/>
    <lineage>
        <taxon>Bacteria</taxon>
        <taxon>Pseudomonadati</taxon>
        <taxon>Pseudomonadota</taxon>
        <taxon>Gammaproteobacteria</taxon>
        <taxon>Pseudomonadales</taxon>
        <taxon>Pseudomonadaceae</taxon>
        <taxon>Pseudomonas</taxon>
    </lineage>
</organism>
<feature type="domain" description="PpiC" evidence="8">
    <location>
        <begin position="117"/>
        <end position="229"/>
    </location>
</feature>
<evidence type="ECO:0000256" key="4">
    <source>
        <dbReference type="ARBA" id="ARBA00022729"/>
    </source>
</evidence>
<dbReference type="EMBL" id="LT629785">
    <property type="protein sequence ID" value="SDU33361.1"/>
    <property type="molecule type" value="Genomic_DNA"/>
</dbReference>
<dbReference type="Gene3D" id="3.10.50.40">
    <property type="match status" value="1"/>
</dbReference>
<dbReference type="GO" id="GO:0003755">
    <property type="term" value="F:peptidyl-prolyl cis-trans isomerase activity"/>
    <property type="evidence" value="ECO:0007669"/>
    <property type="project" value="UniProtKB-KW"/>
</dbReference>
<keyword evidence="6 7" id="KW-0413">Isomerase</keyword>
<gene>
    <name evidence="9" type="ORF">SAMN05216296_3139</name>
</gene>
<dbReference type="STRING" id="364197.SAMN05216296_3139"/>
<dbReference type="EC" id="5.2.1.8" evidence="3"/>
<sequence length="287" mass="31789">MILLGKIFREPLVHFLFLGLMLFVLFGVVSARQGSSEERVVISQAMVNEIAQAFQATWQRPPTTEELQGLVDSRIREELVYREGVALGLERDDPVIRRRVAQKLEVLAEESALQQAPEDAELERFLQQNAGRYALPAEVAFTQVLFDPNRHADLPADMSAALQRLQAGESPEQVGDRTQLPTTVATIPADLLARDFGDEFARALPGLPVGQWSGPVPSGFGAHLVLVTSMTPGRPASLSEVRKAVERDWENEQRQQAKQAYYEQLQKKYEVAIEADLSTASPAGSQQ</sequence>
<accession>A0A1H2HN80</accession>
<evidence type="ECO:0000259" key="8">
    <source>
        <dbReference type="PROSITE" id="PS50198"/>
    </source>
</evidence>
<evidence type="ECO:0000256" key="3">
    <source>
        <dbReference type="ARBA" id="ARBA00013194"/>
    </source>
</evidence>
<evidence type="ECO:0000256" key="5">
    <source>
        <dbReference type="ARBA" id="ARBA00023110"/>
    </source>
</evidence>
<dbReference type="PROSITE" id="PS50198">
    <property type="entry name" value="PPIC_PPIASE_2"/>
    <property type="match status" value="1"/>
</dbReference>
<keyword evidence="4" id="KW-0732">Signal</keyword>
<dbReference type="SUPFAM" id="SSF54534">
    <property type="entry name" value="FKBP-like"/>
    <property type="match status" value="1"/>
</dbReference>
<keyword evidence="5 7" id="KW-0697">Rotamase</keyword>
<dbReference type="AlphaFoldDB" id="A0A1H2HN80"/>
<evidence type="ECO:0000313" key="10">
    <source>
        <dbReference type="Proteomes" id="UP000243232"/>
    </source>
</evidence>
<proteinExistence type="inferred from homology"/>
<dbReference type="InterPro" id="IPR000297">
    <property type="entry name" value="PPIase_PpiC"/>
</dbReference>
<evidence type="ECO:0000256" key="2">
    <source>
        <dbReference type="ARBA" id="ARBA00007656"/>
    </source>
</evidence>
<evidence type="ECO:0000256" key="6">
    <source>
        <dbReference type="ARBA" id="ARBA00023235"/>
    </source>
</evidence>
<evidence type="ECO:0000256" key="1">
    <source>
        <dbReference type="ARBA" id="ARBA00000971"/>
    </source>
</evidence>
<evidence type="ECO:0000256" key="7">
    <source>
        <dbReference type="PROSITE-ProRule" id="PRU00278"/>
    </source>
</evidence>
<keyword evidence="10" id="KW-1185">Reference proteome</keyword>
<comment type="similarity">
    <text evidence="2">Belongs to the PpiC/parvulin rotamase family.</text>
</comment>
<name>A0A1H2HN80_9PSED</name>
<dbReference type="PANTHER" id="PTHR47245:SF1">
    <property type="entry name" value="FOLDASE PROTEIN PRSA"/>
    <property type="match status" value="1"/>
</dbReference>
<dbReference type="InterPro" id="IPR050245">
    <property type="entry name" value="PrsA_foldase"/>
</dbReference>
<dbReference type="PANTHER" id="PTHR47245">
    <property type="entry name" value="PEPTIDYLPROLYL ISOMERASE"/>
    <property type="match status" value="1"/>
</dbReference>
<dbReference type="Proteomes" id="UP000243232">
    <property type="component" value="Chromosome I"/>
</dbReference>
<comment type="catalytic activity">
    <reaction evidence="1">
        <text>[protein]-peptidylproline (omega=180) = [protein]-peptidylproline (omega=0)</text>
        <dbReference type="Rhea" id="RHEA:16237"/>
        <dbReference type="Rhea" id="RHEA-COMP:10747"/>
        <dbReference type="Rhea" id="RHEA-COMP:10748"/>
        <dbReference type="ChEBI" id="CHEBI:83833"/>
        <dbReference type="ChEBI" id="CHEBI:83834"/>
        <dbReference type="EC" id="5.2.1.8"/>
    </reaction>
</comment>
<dbReference type="InterPro" id="IPR046357">
    <property type="entry name" value="PPIase_dom_sf"/>
</dbReference>
<reference evidence="10" key="1">
    <citation type="submission" date="2016-10" db="EMBL/GenBank/DDBJ databases">
        <authorList>
            <person name="Varghese N."/>
            <person name="Submissions S."/>
        </authorList>
    </citation>
    <scope>NUCLEOTIDE SEQUENCE [LARGE SCALE GENOMIC DNA]</scope>
    <source>
        <strain evidence="10">DSM 17875</strain>
    </source>
</reference>
<dbReference type="Pfam" id="PF13145">
    <property type="entry name" value="Rotamase_2"/>
    <property type="match status" value="1"/>
</dbReference>
<protein>
    <recommendedName>
        <fullName evidence="3">peptidylprolyl isomerase</fullName>
        <ecNumber evidence="3">5.2.1.8</ecNumber>
    </recommendedName>
</protein>